<proteinExistence type="predicted"/>
<name>A0ACB0JAN3_TRIPR</name>
<protein>
    <submittedName>
        <fullName evidence="1">Uncharacterized protein</fullName>
    </submittedName>
</protein>
<keyword evidence="2" id="KW-1185">Reference proteome</keyword>
<evidence type="ECO:0000313" key="1">
    <source>
        <dbReference type="EMBL" id="CAJ2641291.1"/>
    </source>
</evidence>
<reference evidence="1" key="1">
    <citation type="submission" date="2023-10" db="EMBL/GenBank/DDBJ databases">
        <authorList>
            <person name="Rodriguez Cubillos JULIANA M."/>
            <person name="De Vega J."/>
        </authorList>
    </citation>
    <scope>NUCLEOTIDE SEQUENCE</scope>
</reference>
<organism evidence="1 2">
    <name type="scientific">Trifolium pratense</name>
    <name type="common">Red clover</name>
    <dbReference type="NCBI Taxonomy" id="57577"/>
    <lineage>
        <taxon>Eukaryota</taxon>
        <taxon>Viridiplantae</taxon>
        <taxon>Streptophyta</taxon>
        <taxon>Embryophyta</taxon>
        <taxon>Tracheophyta</taxon>
        <taxon>Spermatophyta</taxon>
        <taxon>Magnoliopsida</taxon>
        <taxon>eudicotyledons</taxon>
        <taxon>Gunneridae</taxon>
        <taxon>Pentapetalae</taxon>
        <taxon>rosids</taxon>
        <taxon>fabids</taxon>
        <taxon>Fabales</taxon>
        <taxon>Fabaceae</taxon>
        <taxon>Papilionoideae</taxon>
        <taxon>50 kb inversion clade</taxon>
        <taxon>NPAAA clade</taxon>
        <taxon>Hologalegina</taxon>
        <taxon>IRL clade</taxon>
        <taxon>Trifolieae</taxon>
        <taxon>Trifolium</taxon>
    </lineage>
</organism>
<accession>A0ACB0JAN3</accession>
<gene>
    <name evidence="1" type="ORF">MILVUS5_LOCUS10968</name>
</gene>
<sequence length="566" mass="63004">MDRRRTESPVYTRQWSGNSSSTGSSSPVMSPAHPQSRLGPTSTGLSTIKRTQNVAAKAAAQRLARAMASRTVDDDEDDDDDLDFRFSAPTSTAFSSISRTKSSGADAPTVPPISLARPNRSPSPALGRNFVEHTQSVRSTSAGRPAVSSVRSSTVVAPPKSTIRTPMHVPPIDPPTKYKEKRFPPDITGRQLNSKDTGDQREASALRDELDMLQEENDSLLEKLRLAEEKRQEVEIRSRELEKQVASLGEGVSLEAKLLSRKEAALRQREAALMAAKQTQSERDEDLTALRVEIENLKDDAAAAEEQRQEAEAEAKALRTMTQRMVLTQEEMEEVVLKRCWLARYWGLSVKHDIAQSKYEHWSSLAPLPFELVISAGQKAKEESWNKSADGSDRSQSVRDLNDLAGEGNIESMLSVEMGLRELASLKVEDAVVLALAQHRRPNLVRQSFLDSKSPGDAKYLEAFELSEEEAEDILFKEAWLTYFWRRALFHGVEEDIAEDRLQFWIARSGQSPTSHDAVDVERDLLELRKLGIEQQLWEASRKGIDQPSESALANHKPSSDSDASS</sequence>
<evidence type="ECO:0000313" key="2">
    <source>
        <dbReference type="Proteomes" id="UP001177021"/>
    </source>
</evidence>
<comment type="caution">
    <text evidence="1">The sequence shown here is derived from an EMBL/GenBank/DDBJ whole genome shotgun (WGS) entry which is preliminary data.</text>
</comment>
<dbReference type="EMBL" id="CASHSV030000024">
    <property type="protein sequence ID" value="CAJ2641291.1"/>
    <property type="molecule type" value="Genomic_DNA"/>
</dbReference>
<dbReference type="Proteomes" id="UP001177021">
    <property type="component" value="Unassembled WGS sequence"/>
</dbReference>